<proteinExistence type="predicted"/>
<evidence type="ECO:0000313" key="8">
    <source>
        <dbReference type="Proteomes" id="UP001596417"/>
    </source>
</evidence>
<dbReference type="InterPro" id="IPR035952">
    <property type="entry name" value="Rhomboid-like_sf"/>
</dbReference>
<dbReference type="GO" id="GO:0016020">
    <property type="term" value="C:membrane"/>
    <property type="evidence" value="ECO:0007669"/>
    <property type="project" value="UniProtKB-SubCell"/>
</dbReference>
<comment type="subcellular location">
    <subcellularLocation>
        <location evidence="1">Membrane</location>
        <topology evidence="1">Multi-pass membrane protein</topology>
    </subcellularLocation>
</comment>
<dbReference type="EC" id="3.4.21.105" evidence="7"/>
<evidence type="ECO:0000259" key="6">
    <source>
        <dbReference type="Pfam" id="PF01694"/>
    </source>
</evidence>
<feature type="transmembrane region" description="Helical" evidence="5">
    <location>
        <begin position="50"/>
        <end position="72"/>
    </location>
</feature>
<keyword evidence="7" id="KW-0645">Protease</keyword>
<dbReference type="Pfam" id="PF01694">
    <property type="entry name" value="Rhomboid"/>
    <property type="match status" value="1"/>
</dbReference>
<accession>A0ABD5YQ71</accession>
<keyword evidence="8" id="KW-1185">Reference proteome</keyword>
<feature type="transmembrane region" description="Helical" evidence="5">
    <location>
        <begin position="16"/>
        <end position="38"/>
    </location>
</feature>
<dbReference type="GO" id="GO:0008233">
    <property type="term" value="F:peptidase activity"/>
    <property type="evidence" value="ECO:0007669"/>
    <property type="project" value="UniProtKB-KW"/>
</dbReference>
<feature type="transmembrane region" description="Helical" evidence="5">
    <location>
        <begin position="300"/>
        <end position="320"/>
    </location>
</feature>
<sequence>MQPLFRLAISIFPSWLPVYDLLLVGAIVLSFGIARWFGGFDPVRVARTRFRWGIPWGTLSISGFVLFVYLFVQNGITYPNAPTVIPFRAWSYFSPTGIVMSPFTHANRGHVTGNIVGTLTVGVLAEYLWSHYPEKRTSNASTSLKRGFVPTLAHPSVRILAFVVGSLVVGLLSGVFSLGPTIGFSGVVFAYAGFTLMRYPLGTVLVLLSGRVLSLVYQSIKNPTVTQAGQPQFVTPWWAGISLQGHALGLFIGALCGIYLVRRRSVRPNGLRLWSGVLIFAVFEGMWAMYIPLGGSQFKLFRAIGAAAVFLLAALLTIAVQSSDQPLFGRSNPVQGRCTESRGRLARRHRCGGCSVQSIYCFRSIIGDY</sequence>
<dbReference type="Proteomes" id="UP001596417">
    <property type="component" value="Unassembled WGS sequence"/>
</dbReference>
<feature type="transmembrane region" description="Helical" evidence="5">
    <location>
        <begin position="273"/>
        <end position="294"/>
    </location>
</feature>
<keyword evidence="7" id="KW-0378">Hydrolase</keyword>
<feature type="domain" description="Peptidase S54 rhomboid" evidence="6">
    <location>
        <begin position="159"/>
        <end position="262"/>
    </location>
</feature>
<dbReference type="AlphaFoldDB" id="A0ABD5YQ71"/>
<evidence type="ECO:0000313" key="7">
    <source>
        <dbReference type="EMBL" id="MFC7191564.1"/>
    </source>
</evidence>
<keyword evidence="3 5" id="KW-1133">Transmembrane helix</keyword>
<organism evidence="7 8">
    <name type="scientific">Halocatena marina</name>
    <dbReference type="NCBI Taxonomy" id="2934937"/>
    <lineage>
        <taxon>Archaea</taxon>
        <taxon>Methanobacteriati</taxon>
        <taxon>Methanobacteriota</taxon>
        <taxon>Stenosarchaea group</taxon>
        <taxon>Halobacteria</taxon>
        <taxon>Halobacteriales</taxon>
        <taxon>Natronomonadaceae</taxon>
        <taxon>Halocatena</taxon>
    </lineage>
</organism>
<keyword evidence="2 5" id="KW-0812">Transmembrane</keyword>
<dbReference type="GO" id="GO:0006508">
    <property type="term" value="P:proteolysis"/>
    <property type="evidence" value="ECO:0007669"/>
    <property type="project" value="UniProtKB-KW"/>
</dbReference>
<dbReference type="RefSeq" id="WP_390206243.1">
    <property type="nucleotide sequence ID" value="NZ_JBHTAX010000001.1"/>
</dbReference>
<name>A0ABD5YQ71_9EURY</name>
<evidence type="ECO:0000256" key="3">
    <source>
        <dbReference type="ARBA" id="ARBA00022989"/>
    </source>
</evidence>
<comment type="caution">
    <text evidence="7">The sequence shown here is derived from an EMBL/GenBank/DDBJ whole genome shotgun (WGS) entry which is preliminary data.</text>
</comment>
<evidence type="ECO:0000256" key="5">
    <source>
        <dbReference type="SAM" id="Phobius"/>
    </source>
</evidence>
<evidence type="ECO:0000256" key="4">
    <source>
        <dbReference type="ARBA" id="ARBA00023136"/>
    </source>
</evidence>
<feature type="transmembrane region" description="Helical" evidence="5">
    <location>
        <begin position="159"/>
        <end position="192"/>
    </location>
</feature>
<dbReference type="InterPro" id="IPR022764">
    <property type="entry name" value="Peptidase_S54_rhomboid_dom"/>
</dbReference>
<dbReference type="EMBL" id="JBHTAX010000001">
    <property type="protein sequence ID" value="MFC7191564.1"/>
    <property type="molecule type" value="Genomic_DNA"/>
</dbReference>
<protein>
    <submittedName>
        <fullName evidence="7">Rhomboid family intramembrane serine protease</fullName>
        <ecNumber evidence="7">3.4.21.105</ecNumber>
    </submittedName>
</protein>
<dbReference type="SUPFAM" id="SSF144091">
    <property type="entry name" value="Rhomboid-like"/>
    <property type="match status" value="1"/>
</dbReference>
<evidence type="ECO:0000256" key="2">
    <source>
        <dbReference type="ARBA" id="ARBA00022692"/>
    </source>
</evidence>
<evidence type="ECO:0000256" key="1">
    <source>
        <dbReference type="ARBA" id="ARBA00004141"/>
    </source>
</evidence>
<dbReference type="Gene3D" id="1.20.1540.10">
    <property type="entry name" value="Rhomboid-like"/>
    <property type="match status" value="1"/>
</dbReference>
<keyword evidence="4 5" id="KW-0472">Membrane</keyword>
<feature type="transmembrane region" description="Helical" evidence="5">
    <location>
        <begin position="237"/>
        <end position="261"/>
    </location>
</feature>
<gene>
    <name evidence="7" type="ORF">ACFQL7_18340</name>
</gene>
<reference evidence="7 8" key="1">
    <citation type="journal article" date="2019" name="Int. J. Syst. Evol. Microbiol.">
        <title>The Global Catalogue of Microorganisms (GCM) 10K type strain sequencing project: providing services to taxonomists for standard genome sequencing and annotation.</title>
        <authorList>
            <consortium name="The Broad Institute Genomics Platform"/>
            <consortium name="The Broad Institute Genome Sequencing Center for Infectious Disease"/>
            <person name="Wu L."/>
            <person name="Ma J."/>
        </authorList>
    </citation>
    <scope>NUCLEOTIDE SEQUENCE [LARGE SCALE GENOMIC DNA]</scope>
    <source>
        <strain evidence="7 8">RDMS1</strain>
    </source>
</reference>